<comment type="caution">
    <text evidence="1">The sequence shown here is derived from an EMBL/GenBank/DDBJ whole genome shotgun (WGS) entry which is preliminary data.</text>
</comment>
<dbReference type="Proteomes" id="UP000325081">
    <property type="component" value="Unassembled WGS sequence"/>
</dbReference>
<evidence type="ECO:0000313" key="2">
    <source>
        <dbReference type="Proteomes" id="UP000325081"/>
    </source>
</evidence>
<proteinExistence type="predicted"/>
<dbReference type="AlphaFoldDB" id="A0A5A7NW14"/>
<reference evidence="2" key="1">
    <citation type="journal article" date="2019" name="Curr. Biol.">
        <title>Genome Sequence of Striga asiatica Provides Insight into the Evolution of Plant Parasitism.</title>
        <authorList>
            <person name="Yoshida S."/>
            <person name="Kim S."/>
            <person name="Wafula E.K."/>
            <person name="Tanskanen J."/>
            <person name="Kim Y.M."/>
            <person name="Honaas L."/>
            <person name="Yang Z."/>
            <person name="Spallek T."/>
            <person name="Conn C.E."/>
            <person name="Ichihashi Y."/>
            <person name="Cheong K."/>
            <person name="Cui S."/>
            <person name="Der J.P."/>
            <person name="Gundlach H."/>
            <person name="Jiao Y."/>
            <person name="Hori C."/>
            <person name="Ishida J.K."/>
            <person name="Kasahara H."/>
            <person name="Kiba T."/>
            <person name="Kim M.S."/>
            <person name="Koo N."/>
            <person name="Laohavisit A."/>
            <person name="Lee Y.H."/>
            <person name="Lumba S."/>
            <person name="McCourt P."/>
            <person name="Mortimer J.C."/>
            <person name="Mutuku J.M."/>
            <person name="Nomura T."/>
            <person name="Sasaki-Sekimoto Y."/>
            <person name="Seto Y."/>
            <person name="Wang Y."/>
            <person name="Wakatake T."/>
            <person name="Sakakibara H."/>
            <person name="Demura T."/>
            <person name="Yamaguchi S."/>
            <person name="Yoneyama K."/>
            <person name="Manabe R.I."/>
            <person name="Nelson D.C."/>
            <person name="Schulman A.H."/>
            <person name="Timko M.P."/>
            <person name="dePamphilis C.W."/>
            <person name="Choi D."/>
            <person name="Shirasu K."/>
        </authorList>
    </citation>
    <scope>NUCLEOTIDE SEQUENCE [LARGE SCALE GENOMIC DNA]</scope>
    <source>
        <strain evidence="2">cv. UVA1</strain>
    </source>
</reference>
<dbReference type="EMBL" id="BKCP01000001">
    <property type="protein sequence ID" value="GER24686.1"/>
    <property type="molecule type" value="Genomic_DNA"/>
</dbReference>
<name>A0A5A7NW14_STRAF</name>
<accession>A0A5A7NW14</accession>
<protein>
    <submittedName>
        <fullName evidence="1">Chlorophyll a-b binding protein of LHCII type I</fullName>
    </submittedName>
</protein>
<gene>
    <name evidence="1" type="ORF">STAS_00230</name>
</gene>
<organism evidence="1 2">
    <name type="scientific">Striga asiatica</name>
    <name type="common">Asiatic witchweed</name>
    <name type="synonym">Buchnera asiatica</name>
    <dbReference type="NCBI Taxonomy" id="4170"/>
    <lineage>
        <taxon>Eukaryota</taxon>
        <taxon>Viridiplantae</taxon>
        <taxon>Streptophyta</taxon>
        <taxon>Embryophyta</taxon>
        <taxon>Tracheophyta</taxon>
        <taxon>Spermatophyta</taxon>
        <taxon>Magnoliopsida</taxon>
        <taxon>eudicotyledons</taxon>
        <taxon>Gunneridae</taxon>
        <taxon>Pentapetalae</taxon>
        <taxon>asterids</taxon>
        <taxon>lamiids</taxon>
        <taxon>Lamiales</taxon>
        <taxon>Orobanchaceae</taxon>
        <taxon>Buchnereae</taxon>
        <taxon>Striga</taxon>
    </lineage>
</organism>
<sequence>MNLFGVGRNCPYSGSHRSSSRIDSRLNILVSSKRRSLFEVFPQFAGVVGKADQAVMLGGGRSVHLLLEAAEFGHGAVHHRVQILLGLPHLVVGLLGLVLGLELEIGPSPVRLDFEQLHEILDCGGIEGHLDMHCEKRTEDIGKGRLAE</sequence>
<keyword evidence="2" id="KW-1185">Reference proteome</keyword>
<evidence type="ECO:0000313" key="1">
    <source>
        <dbReference type="EMBL" id="GER24686.1"/>
    </source>
</evidence>